<name>A0ABW4FR00_9PSEU</name>
<dbReference type="Gene3D" id="2.30.110.10">
    <property type="entry name" value="Electron Transport, Fmn-binding Protein, Chain A"/>
    <property type="match status" value="1"/>
</dbReference>
<evidence type="ECO:0000313" key="2">
    <source>
        <dbReference type="EMBL" id="MFD1532396.1"/>
    </source>
</evidence>
<keyword evidence="3" id="KW-1185">Reference proteome</keyword>
<dbReference type="InterPro" id="IPR012349">
    <property type="entry name" value="Split_barrel_FMN-bd"/>
</dbReference>
<accession>A0ABW4FR00</accession>
<reference evidence="3" key="1">
    <citation type="journal article" date="2019" name="Int. J. Syst. Evol. Microbiol.">
        <title>The Global Catalogue of Microorganisms (GCM) 10K type strain sequencing project: providing services to taxonomists for standard genome sequencing and annotation.</title>
        <authorList>
            <consortium name="The Broad Institute Genomics Platform"/>
            <consortium name="The Broad Institute Genome Sequencing Center for Infectious Disease"/>
            <person name="Wu L."/>
            <person name="Ma J."/>
        </authorList>
    </citation>
    <scope>NUCLEOTIDE SEQUENCE [LARGE SCALE GENOMIC DNA]</scope>
    <source>
        <strain evidence="3">JCM 12165</strain>
    </source>
</reference>
<dbReference type="RefSeq" id="WP_343986607.1">
    <property type="nucleotide sequence ID" value="NZ_BAAAJG010000027.1"/>
</dbReference>
<gene>
    <name evidence="2" type="ORF">ACFSCY_23500</name>
</gene>
<protein>
    <submittedName>
        <fullName evidence="2">Pyridoxamine 5'-phosphate oxidase family protein</fullName>
    </submittedName>
</protein>
<evidence type="ECO:0000259" key="1">
    <source>
        <dbReference type="Pfam" id="PF01243"/>
    </source>
</evidence>
<feature type="domain" description="Pyridoxamine 5'-phosphate oxidase N-terminal" evidence="1">
    <location>
        <begin position="10"/>
        <end position="130"/>
    </location>
</feature>
<dbReference type="InterPro" id="IPR011576">
    <property type="entry name" value="Pyridox_Oxase_N"/>
</dbReference>
<comment type="caution">
    <text evidence="2">The sequence shown here is derived from an EMBL/GenBank/DDBJ whole genome shotgun (WGS) entry which is preliminary data.</text>
</comment>
<sequence>MSDDETRAVHEKLVEVLAATSTMAVATSSADVWNAGAYYAELDPFTLTLVLESRGTTLRNLSENPTAAVVIAPNGPFQPFLQARAQATVRDAAGKEETIAALLRKEPLVKQLIEGGPVEAVELRVARWRVTDISAGWLPGKELTADASPSSS</sequence>
<organism evidence="2 3">
    <name type="scientific">Pseudonocardia aurantiaca</name>
    <dbReference type="NCBI Taxonomy" id="75290"/>
    <lineage>
        <taxon>Bacteria</taxon>
        <taxon>Bacillati</taxon>
        <taxon>Actinomycetota</taxon>
        <taxon>Actinomycetes</taxon>
        <taxon>Pseudonocardiales</taxon>
        <taxon>Pseudonocardiaceae</taxon>
        <taxon>Pseudonocardia</taxon>
    </lineage>
</organism>
<evidence type="ECO:0000313" key="3">
    <source>
        <dbReference type="Proteomes" id="UP001597145"/>
    </source>
</evidence>
<dbReference type="SUPFAM" id="SSF50475">
    <property type="entry name" value="FMN-binding split barrel"/>
    <property type="match status" value="1"/>
</dbReference>
<proteinExistence type="predicted"/>
<dbReference type="Proteomes" id="UP001597145">
    <property type="component" value="Unassembled WGS sequence"/>
</dbReference>
<dbReference type="Pfam" id="PF01243">
    <property type="entry name" value="PNPOx_N"/>
    <property type="match status" value="1"/>
</dbReference>
<dbReference type="EMBL" id="JBHUCP010000018">
    <property type="protein sequence ID" value="MFD1532396.1"/>
    <property type="molecule type" value="Genomic_DNA"/>
</dbReference>